<dbReference type="NCBIfam" id="TIGR02601">
    <property type="entry name" value="autotrns_rpt"/>
    <property type="match status" value="1"/>
</dbReference>
<dbReference type="EMBL" id="UINC01214996">
    <property type="protein sequence ID" value="SVE40477.1"/>
    <property type="molecule type" value="Genomic_DNA"/>
</dbReference>
<sequence>IAGAGSITLGSNTLTSGGSDASTTFSGVISGTNGNIIKAGTGTLTLTGNNSYTGSTTISAGLLKIIRDDPTSYLAATSGFTGPGNLTIESSGDDFTADIVTGTHVQLAGTALGNLIIGKTGNARQIDLSSDITTTGTQTYNGPVRLVGGDRTVSTTNSNVIFASTVNSDGTQRALTVTNGTGDTTFSGAIGGSAPVKSLTITSDQLTAGAITLNGALTATLGGSSSITGVIANGAST</sequence>
<organism evidence="2">
    <name type="scientific">marine metagenome</name>
    <dbReference type="NCBI Taxonomy" id="408172"/>
    <lineage>
        <taxon>unclassified sequences</taxon>
        <taxon>metagenomes</taxon>
        <taxon>ecological metagenomes</taxon>
    </lineage>
</organism>
<keyword evidence="1" id="KW-0732">Signal</keyword>
<accession>A0A383D7E9</accession>
<protein>
    <submittedName>
        <fullName evidence="2">Uncharacterized protein</fullName>
    </submittedName>
</protein>
<evidence type="ECO:0000256" key="1">
    <source>
        <dbReference type="ARBA" id="ARBA00022729"/>
    </source>
</evidence>
<evidence type="ECO:0000313" key="2">
    <source>
        <dbReference type="EMBL" id="SVE40477.1"/>
    </source>
</evidence>
<name>A0A383D7E9_9ZZZZ</name>
<reference evidence="2" key="1">
    <citation type="submission" date="2018-05" db="EMBL/GenBank/DDBJ databases">
        <authorList>
            <person name="Lanie J.A."/>
            <person name="Ng W.-L."/>
            <person name="Kazmierczak K.M."/>
            <person name="Andrzejewski T.M."/>
            <person name="Davidsen T.M."/>
            <person name="Wayne K.J."/>
            <person name="Tettelin H."/>
            <person name="Glass J.I."/>
            <person name="Rusch D."/>
            <person name="Podicherti R."/>
            <person name="Tsui H.-C.T."/>
            <person name="Winkler M.E."/>
        </authorList>
    </citation>
    <scope>NUCLEOTIDE SEQUENCE</scope>
</reference>
<dbReference type="AlphaFoldDB" id="A0A383D7E9"/>
<feature type="non-terminal residue" evidence="2">
    <location>
        <position position="1"/>
    </location>
</feature>
<feature type="non-terminal residue" evidence="2">
    <location>
        <position position="237"/>
    </location>
</feature>
<dbReference type="InterPro" id="IPR013425">
    <property type="entry name" value="Autotrns_rpt"/>
</dbReference>
<proteinExistence type="predicted"/>
<gene>
    <name evidence="2" type="ORF">METZ01_LOCUS493331</name>
</gene>
<dbReference type="Pfam" id="PF12951">
    <property type="entry name" value="PATR"/>
    <property type="match status" value="1"/>
</dbReference>